<sequence length="190" mass="20728">MKKIIIVIALALTYTSANAGEWTGNVNFFLGQKTLDKDDWEPLDKQPEFGVLIDFKQQDWPVSIAIDLLGSSDETTFNEPGFGNISIEAQTSELNLGVRKIWNTPNSSIRPYIGGGLALINAEIGATGFIPVSDNDNGTGFWFGGGIYWTLNQSFNIGLDLRYSQADVTLFDESGDAGGTHAGLMLGYHW</sequence>
<dbReference type="SUPFAM" id="SSF56925">
    <property type="entry name" value="OMPA-like"/>
    <property type="match status" value="1"/>
</dbReference>
<evidence type="ECO:0000256" key="1">
    <source>
        <dbReference type="ARBA" id="ARBA00022729"/>
    </source>
</evidence>
<protein>
    <recommendedName>
        <fullName evidence="2">Outer membrane protein beta-barrel domain-containing protein</fullName>
    </recommendedName>
</protein>
<dbReference type="InterPro" id="IPR011250">
    <property type="entry name" value="OMP/PagP_B-barrel"/>
</dbReference>
<reference evidence="3" key="1">
    <citation type="submission" date="2018-06" db="EMBL/GenBank/DDBJ databases">
        <authorList>
            <person name="Zhirakovskaya E."/>
        </authorList>
    </citation>
    <scope>NUCLEOTIDE SEQUENCE</scope>
</reference>
<dbReference type="Pfam" id="PF13505">
    <property type="entry name" value="OMP_b-brl"/>
    <property type="match status" value="1"/>
</dbReference>
<dbReference type="InterPro" id="IPR027385">
    <property type="entry name" value="Beta-barrel_OMP"/>
</dbReference>
<dbReference type="Gene3D" id="2.40.160.20">
    <property type="match status" value="1"/>
</dbReference>
<keyword evidence="1" id="KW-0732">Signal</keyword>
<organism evidence="3">
    <name type="scientific">hydrothermal vent metagenome</name>
    <dbReference type="NCBI Taxonomy" id="652676"/>
    <lineage>
        <taxon>unclassified sequences</taxon>
        <taxon>metagenomes</taxon>
        <taxon>ecological metagenomes</taxon>
    </lineage>
</organism>
<gene>
    <name evidence="3" type="ORF">MNBD_GAMMA06-1839</name>
</gene>
<evidence type="ECO:0000313" key="3">
    <source>
        <dbReference type="EMBL" id="VAW50117.1"/>
    </source>
</evidence>
<evidence type="ECO:0000259" key="2">
    <source>
        <dbReference type="Pfam" id="PF13505"/>
    </source>
</evidence>
<dbReference type="AlphaFoldDB" id="A0A3B0WHK3"/>
<dbReference type="EMBL" id="UOFD01000003">
    <property type="protein sequence ID" value="VAW50117.1"/>
    <property type="molecule type" value="Genomic_DNA"/>
</dbReference>
<feature type="domain" description="Outer membrane protein beta-barrel" evidence="2">
    <location>
        <begin position="11"/>
        <end position="189"/>
    </location>
</feature>
<accession>A0A3B0WHK3</accession>
<name>A0A3B0WHK3_9ZZZZ</name>
<proteinExistence type="predicted"/>